<keyword evidence="4 6" id="KW-1133">Transmembrane helix</keyword>
<feature type="transmembrane region" description="Helical" evidence="6">
    <location>
        <begin position="74"/>
        <end position="94"/>
    </location>
</feature>
<evidence type="ECO:0000256" key="6">
    <source>
        <dbReference type="SAM" id="Phobius"/>
    </source>
</evidence>
<keyword evidence="5 6" id="KW-0472">Membrane</keyword>
<dbReference type="Pfam" id="PF02653">
    <property type="entry name" value="BPD_transp_2"/>
    <property type="match status" value="1"/>
</dbReference>
<feature type="transmembrane region" description="Helical" evidence="6">
    <location>
        <begin position="231"/>
        <end position="253"/>
    </location>
</feature>
<dbReference type="RefSeq" id="WP_110034081.1">
    <property type="nucleotide sequence ID" value="NZ_QGTR01000006.1"/>
</dbReference>
<reference evidence="7 8" key="1">
    <citation type="submission" date="2018-05" db="EMBL/GenBank/DDBJ databases">
        <title>Genomic Encyclopedia of Type Strains, Phase IV (KMG-IV): sequencing the most valuable type-strain genomes for metagenomic binning, comparative biology and taxonomic classification.</title>
        <authorList>
            <person name="Goeker M."/>
        </authorList>
    </citation>
    <scope>NUCLEOTIDE SEQUENCE [LARGE SCALE GENOMIC DNA]</scope>
    <source>
        <strain evidence="7 8">DSM 16791</strain>
    </source>
</reference>
<dbReference type="CDD" id="cd06581">
    <property type="entry name" value="TM_PBP1_LivM_like"/>
    <property type="match status" value="1"/>
</dbReference>
<organism evidence="7 8">
    <name type="scientific">Hoeflea marina</name>
    <dbReference type="NCBI Taxonomy" id="274592"/>
    <lineage>
        <taxon>Bacteria</taxon>
        <taxon>Pseudomonadati</taxon>
        <taxon>Pseudomonadota</taxon>
        <taxon>Alphaproteobacteria</taxon>
        <taxon>Hyphomicrobiales</taxon>
        <taxon>Rhizobiaceae</taxon>
        <taxon>Hoeflea</taxon>
    </lineage>
</organism>
<dbReference type="PANTHER" id="PTHR30482:SF17">
    <property type="entry name" value="ABC TRANSPORTER ATP-BINDING PROTEIN"/>
    <property type="match status" value="1"/>
</dbReference>
<evidence type="ECO:0000313" key="8">
    <source>
        <dbReference type="Proteomes" id="UP000246352"/>
    </source>
</evidence>
<feature type="transmembrane region" description="Helical" evidence="6">
    <location>
        <begin position="50"/>
        <end position="68"/>
    </location>
</feature>
<feature type="transmembrane region" description="Helical" evidence="6">
    <location>
        <begin position="273"/>
        <end position="298"/>
    </location>
</feature>
<evidence type="ECO:0000313" key="7">
    <source>
        <dbReference type="EMBL" id="PWV97797.1"/>
    </source>
</evidence>
<dbReference type="GO" id="GO:0015658">
    <property type="term" value="F:branched-chain amino acid transmembrane transporter activity"/>
    <property type="evidence" value="ECO:0007669"/>
    <property type="project" value="InterPro"/>
</dbReference>
<evidence type="ECO:0000256" key="2">
    <source>
        <dbReference type="ARBA" id="ARBA00022475"/>
    </source>
</evidence>
<feature type="transmembrane region" description="Helical" evidence="6">
    <location>
        <begin position="345"/>
        <end position="367"/>
    </location>
</feature>
<comment type="subcellular location">
    <subcellularLocation>
        <location evidence="1">Cell membrane</location>
        <topology evidence="1">Multi-pass membrane protein</topology>
    </subcellularLocation>
</comment>
<keyword evidence="8" id="KW-1185">Reference proteome</keyword>
<dbReference type="OrthoDB" id="9804361at2"/>
<keyword evidence="3 6" id="KW-0812">Transmembrane</keyword>
<evidence type="ECO:0000256" key="1">
    <source>
        <dbReference type="ARBA" id="ARBA00004651"/>
    </source>
</evidence>
<sequence length="433" mass="45684">MSDTSDTVVRPAGFPSGAAPGPLRRYGPWIVLALLLLVLPRVFSSGLSISTMCVMGTMIIFALSYNMLLGQSGLLSFGHAVFFGLGGFLTAQMMNMMAGGEGPLPLMVYPLVGGLAGLVFGVIFGAVATRRAGTAFAMITLGIGELVTSSALILRGFFGGETGITVDRTEIHQVFGLSFGPQVQVYYLIAGWCLVSVIAMYAITRTPFGRICNAVRDNPQRVNFVGYNTTVVRFIAFSLAGLFAGIAGGLASINFEIMNSAQMGAAESGSVILMAYIGGVGNFAGPIIGAIVVTYLHLMLSDLSDVWELYFGLLFISMVMYAPNGIAGVIMMQRPLIRRGQLLRVAPYYVLALIPGLVALAGLSMIIEMTHQLSISASEGLGMTMMGIAFNADALLPWLTAVVLLGGGGWLGVRAARLAREAYGAAMVRGRVQ</sequence>
<dbReference type="Proteomes" id="UP000246352">
    <property type="component" value="Unassembled WGS sequence"/>
</dbReference>
<feature type="transmembrane region" description="Helical" evidence="6">
    <location>
        <begin position="395"/>
        <end position="413"/>
    </location>
</feature>
<dbReference type="EMBL" id="QGTR01000006">
    <property type="protein sequence ID" value="PWV97797.1"/>
    <property type="molecule type" value="Genomic_DNA"/>
</dbReference>
<evidence type="ECO:0000256" key="3">
    <source>
        <dbReference type="ARBA" id="ARBA00022692"/>
    </source>
</evidence>
<accession>A0A317PJU5</accession>
<dbReference type="InterPro" id="IPR001851">
    <property type="entry name" value="ABC_transp_permease"/>
</dbReference>
<dbReference type="InterPro" id="IPR043428">
    <property type="entry name" value="LivM-like"/>
</dbReference>
<feature type="transmembrane region" description="Helical" evidence="6">
    <location>
        <begin position="106"/>
        <end position="128"/>
    </location>
</feature>
<gene>
    <name evidence="7" type="ORF">DFR52_106322</name>
</gene>
<protein>
    <submittedName>
        <fullName evidence="7">Amino acid/amide ABC transporter membrane protein 2 (HAAT family)</fullName>
    </submittedName>
</protein>
<dbReference type="PANTHER" id="PTHR30482">
    <property type="entry name" value="HIGH-AFFINITY BRANCHED-CHAIN AMINO ACID TRANSPORT SYSTEM PERMEASE"/>
    <property type="match status" value="1"/>
</dbReference>
<keyword evidence="2" id="KW-1003">Cell membrane</keyword>
<feature type="transmembrane region" description="Helical" evidence="6">
    <location>
        <begin position="26"/>
        <end position="43"/>
    </location>
</feature>
<name>A0A317PJU5_9HYPH</name>
<proteinExistence type="predicted"/>
<evidence type="ECO:0000256" key="4">
    <source>
        <dbReference type="ARBA" id="ARBA00022989"/>
    </source>
</evidence>
<dbReference type="GO" id="GO:0005886">
    <property type="term" value="C:plasma membrane"/>
    <property type="evidence" value="ECO:0007669"/>
    <property type="project" value="UniProtKB-SubCell"/>
</dbReference>
<feature type="transmembrane region" description="Helical" evidence="6">
    <location>
        <begin position="185"/>
        <end position="203"/>
    </location>
</feature>
<evidence type="ECO:0000256" key="5">
    <source>
        <dbReference type="ARBA" id="ARBA00023136"/>
    </source>
</evidence>
<feature type="transmembrane region" description="Helical" evidence="6">
    <location>
        <begin position="310"/>
        <end position="333"/>
    </location>
</feature>
<comment type="caution">
    <text evidence="7">The sequence shown here is derived from an EMBL/GenBank/DDBJ whole genome shotgun (WGS) entry which is preliminary data.</text>
</comment>
<dbReference type="AlphaFoldDB" id="A0A317PJU5"/>